<accession>A0ABY5MFJ9</accession>
<organism evidence="1 2">
    <name type="scientific">Nitratireductor thuwali</name>
    <dbReference type="NCBI Taxonomy" id="2267699"/>
    <lineage>
        <taxon>Bacteria</taxon>
        <taxon>Pseudomonadati</taxon>
        <taxon>Pseudomonadota</taxon>
        <taxon>Alphaproteobacteria</taxon>
        <taxon>Hyphomicrobiales</taxon>
        <taxon>Phyllobacteriaceae</taxon>
        <taxon>Nitratireductor</taxon>
    </lineage>
</organism>
<gene>
    <name evidence="1" type="ORF">NTH_01014</name>
</gene>
<dbReference type="EMBL" id="CP030941">
    <property type="protein sequence ID" value="UUP16567.1"/>
    <property type="molecule type" value="Genomic_DNA"/>
</dbReference>
<name>A0ABY5MFJ9_9HYPH</name>
<dbReference type="NCBIfam" id="NF035938">
    <property type="entry name" value="EboA_domain"/>
    <property type="match status" value="1"/>
</dbReference>
<sequence length="283" mass="31393">MQPAQQVLHDIVLSRSGDHIGWVEKTLAALRAGAPERELHVFLGLAPRRLGKADLNASHEERLAADAARPGWSLEDWSVDGAARVLALLVFQGARPFAETFKDLRRTADAAELIALYRGLPLYPEPETLHFEVGEGLRSNLKPVFEAIAHRNPFPRDHFDEHRWNHMILKALFVDSRLAPIVGLDERANPELARILREYAHERWSAGRKVSPELWRCVGPFAVDDPALADLERALKEGGAAARAAALALSASPHPAARELLRQRPEAEDIASGRLDWQSLEAA</sequence>
<protein>
    <submittedName>
        <fullName evidence="1">Uncharacterized protein</fullName>
    </submittedName>
</protein>
<reference evidence="1 2" key="1">
    <citation type="submission" date="2018-07" db="EMBL/GenBank/DDBJ databases">
        <title>Genome sequence of Nitratireductor thuwali#1536.</title>
        <authorList>
            <person name="Michoud G."/>
            <person name="Merlino G."/>
            <person name="Sefrji F.O."/>
            <person name="Daffonchio D."/>
        </authorList>
    </citation>
    <scope>NUCLEOTIDE SEQUENCE [LARGE SCALE GENOMIC DNA]</scope>
    <source>
        <strain evidence="2">Nit1536</strain>
    </source>
</reference>
<dbReference type="Proteomes" id="UP001342418">
    <property type="component" value="Chromosome"/>
</dbReference>
<dbReference type="RefSeq" id="WP_338528980.1">
    <property type="nucleotide sequence ID" value="NZ_CP030941.1"/>
</dbReference>
<proteinExistence type="predicted"/>
<keyword evidence="2" id="KW-1185">Reference proteome</keyword>
<evidence type="ECO:0000313" key="2">
    <source>
        <dbReference type="Proteomes" id="UP001342418"/>
    </source>
</evidence>
<dbReference type="InterPro" id="IPR047715">
    <property type="entry name" value="EboA_dom"/>
</dbReference>
<evidence type="ECO:0000313" key="1">
    <source>
        <dbReference type="EMBL" id="UUP16567.1"/>
    </source>
</evidence>